<dbReference type="GeneID" id="95619600"/>
<gene>
    <name evidence="2" type="ORF">OEIGOIKO_00530</name>
</gene>
<accession>A0A7U9PU39</accession>
<protein>
    <submittedName>
        <fullName evidence="2">Transferase</fullName>
    </submittedName>
</protein>
<proteinExistence type="predicted"/>
<dbReference type="Gene3D" id="3.40.50.150">
    <property type="entry name" value="Vaccinia Virus protein VP39"/>
    <property type="match status" value="1"/>
</dbReference>
<comment type="caution">
    <text evidence="2">The sequence shown here is derived from an EMBL/GenBank/DDBJ whole genome shotgun (WGS) entry which is preliminary data.</text>
</comment>
<evidence type="ECO:0000313" key="2">
    <source>
        <dbReference type="EMBL" id="GCD32812.1"/>
    </source>
</evidence>
<dbReference type="Pfam" id="PF13578">
    <property type="entry name" value="Methyltransf_24"/>
    <property type="match status" value="1"/>
</dbReference>
<dbReference type="AlphaFoldDB" id="A0A7U9PU39"/>
<name>A0A7U9PU39_9ACTN</name>
<dbReference type="PANTHER" id="PTHR43167">
    <property type="entry name" value="PUTATIVE (AFU_ORTHOLOGUE AFUA_6G01830)-RELATED"/>
    <property type="match status" value="1"/>
</dbReference>
<dbReference type="Proteomes" id="UP000287830">
    <property type="component" value="Unassembled WGS sequence"/>
</dbReference>
<dbReference type="PANTHER" id="PTHR43167:SF1">
    <property type="entry name" value="PUTATIVE (AFU_ORTHOLOGUE AFUA_6G01830)-RELATED"/>
    <property type="match status" value="1"/>
</dbReference>
<feature type="compositionally biased region" description="Polar residues" evidence="1">
    <location>
        <begin position="133"/>
        <end position="146"/>
    </location>
</feature>
<dbReference type="EMBL" id="BHZC01000001">
    <property type="protein sequence ID" value="GCD32812.1"/>
    <property type="molecule type" value="Genomic_DNA"/>
</dbReference>
<organism evidence="2 3">
    <name type="scientific">Streptomyces chrestomyceticus JCM 4735</name>
    <dbReference type="NCBI Taxonomy" id="1306181"/>
    <lineage>
        <taxon>Bacteria</taxon>
        <taxon>Bacillati</taxon>
        <taxon>Actinomycetota</taxon>
        <taxon>Actinomycetes</taxon>
        <taxon>Kitasatosporales</taxon>
        <taxon>Streptomycetaceae</taxon>
        <taxon>Streptomyces</taxon>
    </lineage>
</organism>
<evidence type="ECO:0000313" key="3">
    <source>
        <dbReference type="Proteomes" id="UP000287830"/>
    </source>
</evidence>
<dbReference type="CDD" id="cd02440">
    <property type="entry name" value="AdoMet_MTases"/>
    <property type="match status" value="1"/>
</dbReference>
<reference evidence="2 3" key="1">
    <citation type="submission" date="2018-11" db="EMBL/GenBank/DDBJ databases">
        <title>Whole genome sequence of Streptomyces chrestomyceticus NBRC 13444(T).</title>
        <authorList>
            <person name="Komaki H."/>
            <person name="Tamura T."/>
        </authorList>
    </citation>
    <scope>NUCLEOTIDE SEQUENCE [LARGE SCALE GENOMIC DNA]</scope>
    <source>
        <strain evidence="2 3">NBRC 13444</strain>
    </source>
</reference>
<feature type="region of interest" description="Disordered" evidence="1">
    <location>
        <begin position="108"/>
        <end position="146"/>
    </location>
</feature>
<dbReference type="RefSeq" id="WP_244954941.1">
    <property type="nucleotide sequence ID" value="NZ_BHZC01000001.1"/>
</dbReference>
<dbReference type="GO" id="GO:0016740">
    <property type="term" value="F:transferase activity"/>
    <property type="evidence" value="ECO:0007669"/>
    <property type="project" value="UniProtKB-KW"/>
</dbReference>
<evidence type="ECO:0000256" key="1">
    <source>
        <dbReference type="SAM" id="MobiDB-lite"/>
    </source>
</evidence>
<dbReference type="InterPro" id="IPR029063">
    <property type="entry name" value="SAM-dependent_MTases_sf"/>
</dbReference>
<sequence>MLAAGALHSIAETGTVCGVGLAWLASGADSGTRLTSVERNPDRARIAAEVFRGCPDVAIFHGDWQRVEEHGPHDVLVLDGGGQAKGDGAADPARLLAAGGTVVIDGFTPATTWPPRLNGPPTRLDRTGPKTPNFETQSHASQQTSA</sequence>
<dbReference type="SUPFAM" id="SSF53335">
    <property type="entry name" value="S-adenosyl-L-methionine-dependent methyltransferases"/>
    <property type="match status" value="1"/>
</dbReference>
<keyword evidence="2" id="KW-0808">Transferase</keyword>